<evidence type="ECO:0000313" key="2">
    <source>
        <dbReference type="Proteomes" id="UP001152795"/>
    </source>
</evidence>
<proteinExistence type="predicted"/>
<sequence>MDFTSRGEENPACGSAIPPVVVVPEDGQGNVSPTSLVEKIFNDPEALTMLRKAILNEESGEALKARHPQEKNAGALKARETATTLEGPATKRPRRADSPPTVETDENVEFEENFLGENNESFDIIDDEDGQAQSASRWQASEELSSFLDTIRKPLSSFERKIICRKYPRPDVDSVYTPNLDDYLTSLVPGVKAVDKQSKFLQDRLLDTLGPVSQLFEHIFGMLSQCQPGKTIDLTYEQLNKLGSISSNAIRLLGNTSALLSQERRKAVLQKINSQGTVASLASEEFPQAYVACLGKGLRKESYPF</sequence>
<organism evidence="1 2">
    <name type="scientific">Paramuricea clavata</name>
    <name type="common">Red gorgonian</name>
    <name type="synonym">Violescent sea-whip</name>
    <dbReference type="NCBI Taxonomy" id="317549"/>
    <lineage>
        <taxon>Eukaryota</taxon>
        <taxon>Metazoa</taxon>
        <taxon>Cnidaria</taxon>
        <taxon>Anthozoa</taxon>
        <taxon>Octocorallia</taxon>
        <taxon>Malacalcyonacea</taxon>
        <taxon>Plexauridae</taxon>
        <taxon>Paramuricea</taxon>
    </lineage>
</organism>
<dbReference type="AlphaFoldDB" id="A0A7D9HIB5"/>
<gene>
    <name evidence="1" type="ORF">PACLA_8A009492</name>
</gene>
<protein>
    <submittedName>
        <fullName evidence="1">Uncharacterized protein</fullName>
    </submittedName>
</protein>
<evidence type="ECO:0000313" key="1">
    <source>
        <dbReference type="EMBL" id="CAB3983319.1"/>
    </source>
</evidence>
<dbReference type="Proteomes" id="UP001152795">
    <property type="component" value="Unassembled WGS sequence"/>
</dbReference>
<comment type="caution">
    <text evidence="1">The sequence shown here is derived from an EMBL/GenBank/DDBJ whole genome shotgun (WGS) entry which is preliminary data.</text>
</comment>
<dbReference type="OrthoDB" id="9949694at2759"/>
<name>A0A7D9HIB5_PARCT</name>
<keyword evidence="2" id="KW-1185">Reference proteome</keyword>
<accession>A0A7D9HIB5</accession>
<dbReference type="EMBL" id="CACRXK020000600">
    <property type="protein sequence ID" value="CAB3983319.1"/>
    <property type="molecule type" value="Genomic_DNA"/>
</dbReference>
<reference evidence="1" key="1">
    <citation type="submission" date="2020-04" db="EMBL/GenBank/DDBJ databases">
        <authorList>
            <person name="Alioto T."/>
            <person name="Alioto T."/>
            <person name="Gomez Garrido J."/>
        </authorList>
    </citation>
    <scope>NUCLEOTIDE SEQUENCE</scope>
    <source>
        <strain evidence="1">A484AB</strain>
    </source>
</reference>